<feature type="transmembrane region" description="Helical" evidence="1">
    <location>
        <begin position="46"/>
        <end position="63"/>
    </location>
</feature>
<reference evidence="2" key="1">
    <citation type="submission" date="2020-03" db="EMBL/GenBank/DDBJ databases">
        <title>The deep terrestrial virosphere.</title>
        <authorList>
            <person name="Holmfeldt K."/>
            <person name="Nilsson E."/>
            <person name="Simone D."/>
            <person name="Lopez-Fernandez M."/>
            <person name="Wu X."/>
            <person name="de Brujin I."/>
            <person name="Lundin D."/>
            <person name="Andersson A."/>
            <person name="Bertilsson S."/>
            <person name="Dopson M."/>
        </authorList>
    </citation>
    <scope>NUCLEOTIDE SEQUENCE</scope>
    <source>
        <strain evidence="5">MM171A01334</strain>
        <strain evidence="6">MM171B00430</strain>
        <strain evidence="4">MM415A00685</strain>
        <strain evidence="3">MM415B01060</strain>
        <strain evidence="2">TM448A02393</strain>
        <strain evidence="7">TM448B02665</strain>
    </source>
</reference>
<dbReference type="EMBL" id="MT141419">
    <property type="protein sequence ID" value="QJA60751.1"/>
    <property type="molecule type" value="Genomic_DNA"/>
</dbReference>
<evidence type="ECO:0000313" key="2">
    <source>
        <dbReference type="EMBL" id="QJA51935.1"/>
    </source>
</evidence>
<keyword evidence="1" id="KW-1133">Transmembrane helix</keyword>
<dbReference type="EMBL" id="MT144938">
    <property type="protein sequence ID" value="QJI01627.1"/>
    <property type="molecule type" value="Genomic_DNA"/>
</dbReference>
<proteinExistence type="predicted"/>
<gene>
    <name evidence="5" type="ORF">MM171A01334_0012</name>
    <name evidence="6" type="ORF">MM171B00430_0007</name>
    <name evidence="4" type="ORF">MM415A00685_0005</name>
    <name evidence="3" type="ORF">MM415B01060_0026</name>
    <name evidence="2" type="ORF">TM448A02393_0003</name>
    <name evidence="7" type="ORF">TM448B02665_0001</name>
</gene>
<dbReference type="EMBL" id="MT143627">
    <property type="protein sequence ID" value="QJA99075.1"/>
    <property type="molecule type" value="Genomic_DNA"/>
</dbReference>
<keyword evidence="1" id="KW-0812">Transmembrane</keyword>
<dbReference type="AlphaFoldDB" id="A0A6H1ZXD9"/>
<feature type="transmembrane region" description="Helical" evidence="1">
    <location>
        <begin position="69"/>
        <end position="90"/>
    </location>
</feature>
<evidence type="ECO:0000313" key="6">
    <source>
        <dbReference type="EMBL" id="QJB04158.1"/>
    </source>
</evidence>
<accession>A0A6H1ZXD9</accession>
<dbReference type="EMBL" id="MT142430">
    <property type="protein sequence ID" value="QJA80643.1"/>
    <property type="molecule type" value="Genomic_DNA"/>
</dbReference>
<protein>
    <submittedName>
        <fullName evidence="2">Uncharacterized protein</fullName>
    </submittedName>
</protein>
<feature type="transmembrane region" description="Helical" evidence="1">
    <location>
        <begin position="150"/>
        <end position="171"/>
    </location>
</feature>
<name>A0A6H1ZXD9_9ZZZZ</name>
<dbReference type="EMBL" id="MT144300">
    <property type="protein sequence ID" value="QJA51935.1"/>
    <property type="molecule type" value="Genomic_DNA"/>
</dbReference>
<evidence type="ECO:0000313" key="4">
    <source>
        <dbReference type="EMBL" id="QJA80643.1"/>
    </source>
</evidence>
<feature type="transmembrane region" description="Helical" evidence="1">
    <location>
        <begin position="111"/>
        <end position="130"/>
    </location>
</feature>
<sequence length="363" mass="40622">MSSGSGGRFSPLGWMLGRITADQPVEEKVTHNIETQVRIPNLQSRYAGIGAATIAVLFVAAWSCLPAEWVIMLPYVVTGVSLIAVSAWGARISHDESEFWQIVRTRGPLEVFAAMIFTKQFWALLLPLGLGFVTFKLHGLSDEWWSQNAGYAFCVALGVGPLVTSLMRIYLYPRETIVRFELTPWMKELLKAIRLYLAPAIEAELGIDVSGDRLERILDDFRREIYEALGEAGRLDRLADQATLQREGRAFANYRFRYDALSFLYTSHDPDVGLSRNNWVDARQAIGGEGEAILPSGLSVGYTEYTAILDTLAAAGIISRAQRKEPKINFDRLTRDAIADMIFGLTIDKLPKQMQDHYYSNST</sequence>
<evidence type="ECO:0000256" key="1">
    <source>
        <dbReference type="SAM" id="Phobius"/>
    </source>
</evidence>
<evidence type="ECO:0000313" key="3">
    <source>
        <dbReference type="EMBL" id="QJA60751.1"/>
    </source>
</evidence>
<dbReference type="EMBL" id="MT143874">
    <property type="protein sequence ID" value="QJB04158.1"/>
    <property type="molecule type" value="Genomic_DNA"/>
</dbReference>
<evidence type="ECO:0000313" key="7">
    <source>
        <dbReference type="EMBL" id="QJI01627.1"/>
    </source>
</evidence>
<organism evidence="2">
    <name type="scientific">viral metagenome</name>
    <dbReference type="NCBI Taxonomy" id="1070528"/>
    <lineage>
        <taxon>unclassified sequences</taxon>
        <taxon>metagenomes</taxon>
        <taxon>organismal metagenomes</taxon>
    </lineage>
</organism>
<evidence type="ECO:0000313" key="5">
    <source>
        <dbReference type="EMBL" id="QJA99075.1"/>
    </source>
</evidence>
<keyword evidence="1" id="KW-0472">Membrane</keyword>